<dbReference type="EMBL" id="WELI01000001">
    <property type="protein sequence ID" value="KAB7732406.1"/>
    <property type="molecule type" value="Genomic_DNA"/>
</dbReference>
<dbReference type="InterPro" id="IPR037524">
    <property type="entry name" value="PA14/GLEYA"/>
</dbReference>
<keyword evidence="2" id="KW-0732">Signal</keyword>
<dbReference type="Pfam" id="PF06439">
    <property type="entry name" value="3keto-disac_hyd"/>
    <property type="match status" value="1"/>
</dbReference>
<dbReference type="InterPro" id="IPR010496">
    <property type="entry name" value="AL/BT2_dom"/>
</dbReference>
<feature type="region of interest" description="Disordered" evidence="1">
    <location>
        <begin position="143"/>
        <end position="169"/>
    </location>
</feature>
<keyword evidence="5" id="KW-1185">Reference proteome</keyword>
<reference evidence="4 5" key="1">
    <citation type="submission" date="2019-10" db="EMBL/GenBank/DDBJ databases">
        <title>Rudanella paleaurantiibacter sp. nov., isolated from sludge.</title>
        <authorList>
            <person name="Xu S.Q."/>
        </authorList>
    </citation>
    <scope>NUCLEOTIDE SEQUENCE [LARGE SCALE GENOMIC DNA]</scope>
    <source>
        <strain evidence="4 5">HX-22-17</strain>
    </source>
</reference>
<feature type="signal peptide" evidence="2">
    <location>
        <begin position="1"/>
        <end position="25"/>
    </location>
</feature>
<gene>
    <name evidence="4" type="ORF">F5984_00100</name>
</gene>
<dbReference type="Proteomes" id="UP000488299">
    <property type="component" value="Unassembled WGS sequence"/>
</dbReference>
<evidence type="ECO:0000256" key="2">
    <source>
        <dbReference type="SAM" id="SignalP"/>
    </source>
</evidence>
<dbReference type="PROSITE" id="PS51820">
    <property type="entry name" value="PA14"/>
    <property type="match status" value="1"/>
</dbReference>
<name>A0A7J5U3T0_9BACT</name>
<evidence type="ECO:0000313" key="5">
    <source>
        <dbReference type="Proteomes" id="UP000488299"/>
    </source>
</evidence>
<dbReference type="SUPFAM" id="SSF56988">
    <property type="entry name" value="Anthrax protective antigen"/>
    <property type="match status" value="1"/>
</dbReference>
<organism evidence="4 5">
    <name type="scientific">Rudanella paleaurantiibacter</name>
    <dbReference type="NCBI Taxonomy" id="2614655"/>
    <lineage>
        <taxon>Bacteria</taxon>
        <taxon>Pseudomonadati</taxon>
        <taxon>Bacteroidota</taxon>
        <taxon>Cytophagia</taxon>
        <taxon>Cytophagales</taxon>
        <taxon>Cytophagaceae</taxon>
        <taxon>Rudanella</taxon>
    </lineage>
</organism>
<feature type="domain" description="PA14" evidence="3">
    <location>
        <begin position="256"/>
        <end position="392"/>
    </location>
</feature>
<feature type="compositionally biased region" description="Basic and acidic residues" evidence="1">
    <location>
        <begin position="145"/>
        <end position="162"/>
    </location>
</feature>
<sequence>MNPLFSLPRLLFNAGLLALSGSVMAQPPASRSVSVPLTDLSAFQKTSANWRIVGDASASLTQANTLSTQPGTGVLANVPPAKFENGQPYNIQTVQEFGDIDLELDYMMAKGSNSGVYLQGRYEVQLLDSWGVRMPKAGDNGSIYERWDESRPEGSKGYEGHPARQNASRAPGLWQHLKISFQAPRFDASGKKTENAKIVRLELNGVLIHENVNLSGPTRGPIANNEKPTGPLFIQGDHGPVAFRNIQITTYGRPRPELTNLNYEVYKGKFEQEPAYGKLPPEAKGPTSDLSPFVTTLNNEFLVRYTGTLKVQEAGEYRFNLGVPGGGGVLRINNKPVIAKADWRGNGRVELPAGEMPFELIYSKFVDWAKPNIGLAVSGPGIREYSLTSPIADEESTDPIIVEAPTNTLLRSFMDLPGVPATGLMGQNNRGAYRVTHAVSVGSPEQVHYTYDLDNGSVVQVWRGTFLDTTPMWNDRGDGSSRPTGMVQRFGRPALMLAPLATDQVAWPTDTTGSRFRPKGYMLDDQDRPTFRYTSFGATVQDQLRVLDNSHGLRRELTVQNAATPLYARLVTGTAIRPLENGLYMVDGQVYVRIDNAEGAVPVVRSSNGKQELIVPVKSKLTYSILF</sequence>
<dbReference type="RefSeq" id="WP_152121678.1">
    <property type="nucleotide sequence ID" value="NZ_WELI01000001.1"/>
</dbReference>
<feature type="chain" id="PRO_5029841051" evidence="2">
    <location>
        <begin position="26"/>
        <end position="627"/>
    </location>
</feature>
<proteinExistence type="predicted"/>
<dbReference type="AlphaFoldDB" id="A0A7J5U3T0"/>
<evidence type="ECO:0000313" key="4">
    <source>
        <dbReference type="EMBL" id="KAB7732406.1"/>
    </source>
</evidence>
<dbReference type="GO" id="GO:0016787">
    <property type="term" value="F:hydrolase activity"/>
    <property type="evidence" value="ECO:0007669"/>
    <property type="project" value="InterPro"/>
</dbReference>
<evidence type="ECO:0000259" key="3">
    <source>
        <dbReference type="PROSITE" id="PS51820"/>
    </source>
</evidence>
<accession>A0A7J5U3T0</accession>
<comment type="caution">
    <text evidence="4">The sequence shown here is derived from an EMBL/GenBank/DDBJ whole genome shotgun (WGS) entry which is preliminary data.</text>
</comment>
<evidence type="ECO:0000256" key="1">
    <source>
        <dbReference type="SAM" id="MobiDB-lite"/>
    </source>
</evidence>
<protein>
    <submittedName>
        <fullName evidence="4">DUF1080 domain-containing protein</fullName>
    </submittedName>
</protein>
<dbReference type="Gene3D" id="2.60.120.560">
    <property type="entry name" value="Exo-inulinase, domain 1"/>
    <property type="match status" value="1"/>
</dbReference>
<dbReference type="Gene3D" id="2.60.120.380">
    <property type="match status" value="1"/>
</dbReference>